<sequence>MSFIFKVFYILYTGLSTDFVDKAFRLNMSKKVRKSLSILGWVKNQDQKTLFFKWRMRKLSTSSN</sequence>
<dbReference type="HOGENOM" id="CLU_2866299_0_0_6"/>
<dbReference type="AlphaFoldDB" id="A0A098GHH4"/>
<name>A0A098GHH4_LEGMI</name>
<evidence type="ECO:0000313" key="1">
    <source>
        <dbReference type="EMBL" id="CEG61933.1"/>
    </source>
</evidence>
<dbReference type="Proteomes" id="UP000032414">
    <property type="component" value="Chromosome I"/>
</dbReference>
<dbReference type="KEGG" id="tmc:LMI_2679"/>
<reference evidence="2" key="1">
    <citation type="submission" date="2014-09" db="EMBL/GenBank/DDBJ databases">
        <authorList>
            <person name="Gomez-Valero L."/>
        </authorList>
    </citation>
    <scope>NUCLEOTIDE SEQUENCE [LARGE SCALE GENOMIC DNA]</scope>
    <source>
        <strain evidence="2">ATCC33218</strain>
    </source>
</reference>
<accession>A0A098GHH4</accession>
<protein>
    <submittedName>
        <fullName evidence="1">Uncharacterized protein</fullName>
    </submittedName>
</protein>
<gene>
    <name evidence="1" type="ORF">LMI_2679</name>
</gene>
<organism evidence="1 2">
    <name type="scientific">Legionella micdadei</name>
    <name type="common">Tatlockia micdadei</name>
    <dbReference type="NCBI Taxonomy" id="451"/>
    <lineage>
        <taxon>Bacteria</taxon>
        <taxon>Pseudomonadati</taxon>
        <taxon>Pseudomonadota</taxon>
        <taxon>Gammaproteobacteria</taxon>
        <taxon>Legionellales</taxon>
        <taxon>Legionellaceae</taxon>
        <taxon>Legionella</taxon>
    </lineage>
</organism>
<dbReference type="EMBL" id="LN614830">
    <property type="protein sequence ID" value="CEG61933.1"/>
    <property type="molecule type" value="Genomic_DNA"/>
</dbReference>
<proteinExistence type="predicted"/>
<evidence type="ECO:0000313" key="2">
    <source>
        <dbReference type="Proteomes" id="UP000032414"/>
    </source>
</evidence>